<gene>
    <name evidence="7" type="ORF">RY831_25250</name>
</gene>
<keyword evidence="8" id="KW-1185">Reference proteome</keyword>
<dbReference type="PIRSF" id="PIRSF037238">
    <property type="entry name" value="Carboxypeptidase_G2"/>
    <property type="match status" value="1"/>
</dbReference>
<dbReference type="Pfam" id="PF07687">
    <property type="entry name" value="M20_dimer"/>
    <property type="match status" value="1"/>
</dbReference>
<dbReference type="CDD" id="cd03885">
    <property type="entry name" value="M20_CPDG2"/>
    <property type="match status" value="1"/>
</dbReference>
<keyword evidence="2" id="KW-0479">Metal-binding</keyword>
<dbReference type="InterPro" id="IPR002933">
    <property type="entry name" value="Peptidase_M20"/>
</dbReference>
<comment type="caution">
    <text evidence="7">The sequence shown here is derived from an EMBL/GenBank/DDBJ whole genome shotgun (WGS) entry which is preliminary data.</text>
</comment>
<dbReference type="Gene3D" id="3.40.630.10">
    <property type="entry name" value="Zn peptidases"/>
    <property type="match status" value="1"/>
</dbReference>
<dbReference type="InterPro" id="IPR017150">
    <property type="entry name" value="Pept_M20_glutamate_carboxypep"/>
</dbReference>
<dbReference type="PANTHER" id="PTHR43808">
    <property type="entry name" value="ACETYLORNITHINE DEACETYLASE"/>
    <property type="match status" value="1"/>
</dbReference>
<dbReference type="Proteomes" id="UP001352263">
    <property type="component" value="Unassembled WGS sequence"/>
</dbReference>
<dbReference type="PROSITE" id="PS00758">
    <property type="entry name" value="ARGE_DAPE_CPG2_1"/>
    <property type="match status" value="1"/>
</dbReference>
<feature type="chain" id="PRO_5045372817" evidence="5">
    <location>
        <begin position="33"/>
        <end position="418"/>
    </location>
</feature>
<evidence type="ECO:0000256" key="1">
    <source>
        <dbReference type="ARBA" id="ARBA00001947"/>
    </source>
</evidence>
<dbReference type="InterPro" id="IPR036264">
    <property type="entry name" value="Bact_exopeptidase_dim_dom"/>
</dbReference>
<reference evidence="7 8" key="1">
    <citation type="submission" date="2023-10" db="EMBL/GenBank/DDBJ databases">
        <title>Noviherbaspirillum sp. CPCC 100848 genome assembly.</title>
        <authorList>
            <person name="Li X.Y."/>
            <person name="Fang X.M."/>
        </authorList>
    </citation>
    <scope>NUCLEOTIDE SEQUENCE [LARGE SCALE GENOMIC DNA]</scope>
    <source>
        <strain evidence="7 8">CPCC 100848</strain>
    </source>
</reference>
<evidence type="ECO:0000256" key="3">
    <source>
        <dbReference type="ARBA" id="ARBA00022801"/>
    </source>
</evidence>
<feature type="signal peptide" evidence="5">
    <location>
        <begin position="1"/>
        <end position="32"/>
    </location>
</feature>
<protein>
    <submittedName>
        <fullName evidence="7">M20/M25/M40 family metallo-hydrolase</fullName>
    </submittedName>
</protein>
<evidence type="ECO:0000256" key="4">
    <source>
        <dbReference type="ARBA" id="ARBA00022833"/>
    </source>
</evidence>
<keyword evidence="5" id="KW-0732">Signal</keyword>
<dbReference type="Pfam" id="PF01546">
    <property type="entry name" value="Peptidase_M20"/>
    <property type="match status" value="1"/>
</dbReference>
<dbReference type="RefSeq" id="WP_326509148.1">
    <property type="nucleotide sequence ID" value="NZ_JAWIIV010000030.1"/>
</dbReference>
<proteinExistence type="predicted"/>
<comment type="cofactor">
    <cofactor evidence="1">
        <name>Zn(2+)</name>
        <dbReference type="ChEBI" id="CHEBI:29105"/>
    </cofactor>
</comment>
<dbReference type="EMBL" id="JAWIIV010000030">
    <property type="protein sequence ID" value="MEC4722476.1"/>
    <property type="molecule type" value="Genomic_DNA"/>
</dbReference>
<dbReference type="NCBIfam" id="NF004788">
    <property type="entry name" value="PRK06133.1"/>
    <property type="match status" value="1"/>
</dbReference>
<evidence type="ECO:0000313" key="7">
    <source>
        <dbReference type="EMBL" id="MEC4722476.1"/>
    </source>
</evidence>
<keyword evidence="3" id="KW-0378">Hydrolase</keyword>
<dbReference type="PANTHER" id="PTHR43808:SF10">
    <property type="entry name" value="BLL3749 PROTEIN"/>
    <property type="match status" value="1"/>
</dbReference>
<evidence type="ECO:0000256" key="5">
    <source>
        <dbReference type="SAM" id="SignalP"/>
    </source>
</evidence>
<keyword evidence="4" id="KW-0862">Zinc</keyword>
<dbReference type="SUPFAM" id="SSF55031">
    <property type="entry name" value="Bacterial exopeptidase dimerisation domain"/>
    <property type="match status" value="1"/>
</dbReference>
<organism evidence="7 8">
    <name type="scientific">Noviherbaspirillum album</name>
    <dbReference type="NCBI Taxonomy" id="3080276"/>
    <lineage>
        <taxon>Bacteria</taxon>
        <taxon>Pseudomonadati</taxon>
        <taxon>Pseudomonadota</taxon>
        <taxon>Betaproteobacteria</taxon>
        <taxon>Burkholderiales</taxon>
        <taxon>Oxalobacteraceae</taxon>
        <taxon>Noviherbaspirillum</taxon>
    </lineage>
</organism>
<name>A0ABU6JFM5_9BURK</name>
<dbReference type="InterPro" id="IPR050072">
    <property type="entry name" value="Peptidase_M20A"/>
</dbReference>
<accession>A0ABU6JFM5</accession>
<evidence type="ECO:0000313" key="8">
    <source>
        <dbReference type="Proteomes" id="UP001352263"/>
    </source>
</evidence>
<evidence type="ECO:0000256" key="2">
    <source>
        <dbReference type="ARBA" id="ARBA00022723"/>
    </source>
</evidence>
<dbReference type="InterPro" id="IPR011650">
    <property type="entry name" value="Peptidase_M20_dimer"/>
</dbReference>
<dbReference type="Gene3D" id="3.30.70.360">
    <property type="match status" value="1"/>
</dbReference>
<dbReference type="InterPro" id="IPR001261">
    <property type="entry name" value="ArgE/DapE_CS"/>
</dbReference>
<feature type="domain" description="Peptidase M20 dimerisation" evidence="6">
    <location>
        <begin position="220"/>
        <end position="316"/>
    </location>
</feature>
<sequence length="418" mass="45150">MHSRSCGRFQATVRHLWLFLPMLLGFAAPAAAEPDLRLLEAARREQPALIASLQDMVQIESPSSDAAGLVRMADYTERRLRQLGASVERRKGTQGPGDIVIGTFHGTGTKRLMLIAHMDTVYPVGTLKTQPYRIDGNRIYGPGIADDKGGISVALHALKIMKDMKLQDYARLTVLFNADEETGSRGSGMLIAALAGEHDIVLSCEPTPDVPEGVLLSAAGTATVTMQVQGRASHAGAAPQRGRNALVELSHQILQTEDIARSVPGTQLNWTIAGAGIVRNQIPEQAHAMADMRLTAPDGIERMQAALQERVKQRRVPDTETTIRIERGRPPYVATPAAQELARKAEAIYAEIDRKLTLIPATGGATDAGFANLTGRAAVLESLGLAGAGYHARDEYIVIDSIVPRLYLLIRLLQEAAR</sequence>
<evidence type="ECO:0000259" key="6">
    <source>
        <dbReference type="Pfam" id="PF07687"/>
    </source>
</evidence>
<dbReference type="SUPFAM" id="SSF53187">
    <property type="entry name" value="Zn-dependent exopeptidases"/>
    <property type="match status" value="1"/>
</dbReference>